<reference evidence="1" key="1">
    <citation type="submission" date="2018-05" db="EMBL/GenBank/DDBJ databases">
        <authorList>
            <person name="Lanie J.A."/>
            <person name="Ng W.-L."/>
            <person name="Kazmierczak K.M."/>
            <person name="Andrzejewski T.M."/>
            <person name="Davidsen T.M."/>
            <person name="Wayne K.J."/>
            <person name="Tettelin H."/>
            <person name="Glass J.I."/>
            <person name="Rusch D."/>
            <person name="Podicherti R."/>
            <person name="Tsui H.-C.T."/>
            <person name="Winkler M.E."/>
        </authorList>
    </citation>
    <scope>NUCLEOTIDE SEQUENCE</scope>
</reference>
<proteinExistence type="predicted"/>
<sequence>MSPYILNYRNLGTSGSDKNKKLKNCGELIVELGSDQHKELFCKFFIDTHKPFTPEELP</sequence>
<gene>
    <name evidence="1" type="ORF">METZ01_LOCUS415139</name>
</gene>
<dbReference type="EMBL" id="UINC01162500">
    <property type="protein sequence ID" value="SVD62285.1"/>
    <property type="molecule type" value="Genomic_DNA"/>
</dbReference>
<feature type="non-terminal residue" evidence="1">
    <location>
        <position position="58"/>
    </location>
</feature>
<evidence type="ECO:0000313" key="1">
    <source>
        <dbReference type="EMBL" id="SVD62285.1"/>
    </source>
</evidence>
<dbReference type="AlphaFoldDB" id="A0A382WV78"/>
<protein>
    <submittedName>
        <fullName evidence="1">Uncharacterized protein</fullName>
    </submittedName>
</protein>
<organism evidence="1">
    <name type="scientific">marine metagenome</name>
    <dbReference type="NCBI Taxonomy" id="408172"/>
    <lineage>
        <taxon>unclassified sequences</taxon>
        <taxon>metagenomes</taxon>
        <taxon>ecological metagenomes</taxon>
    </lineage>
</organism>
<name>A0A382WV78_9ZZZZ</name>
<accession>A0A382WV78</accession>